<dbReference type="InterPro" id="IPR050204">
    <property type="entry name" value="AraC_XylS_family_regulators"/>
</dbReference>
<feature type="domain" description="HTH araC/xylS-type" evidence="4">
    <location>
        <begin position="161"/>
        <end position="263"/>
    </location>
</feature>
<evidence type="ECO:0000256" key="3">
    <source>
        <dbReference type="ARBA" id="ARBA00023163"/>
    </source>
</evidence>
<dbReference type="InterPro" id="IPR046532">
    <property type="entry name" value="DUF6597"/>
</dbReference>
<gene>
    <name evidence="5" type="ORF">RT717_02300</name>
</gene>
<dbReference type="PROSITE" id="PS01124">
    <property type="entry name" value="HTH_ARAC_FAMILY_2"/>
    <property type="match status" value="1"/>
</dbReference>
<evidence type="ECO:0000256" key="2">
    <source>
        <dbReference type="ARBA" id="ARBA00023125"/>
    </source>
</evidence>
<evidence type="ECO:0000313" key="6">
    <source>
        <dbReference type="Proteomes" id="UP001302349"/>
    </source>
</evidence>
<accession>A0ABZ0ISH4</accession>
<dbReference type="SUPFAM" id="SSF46689">
    <property type="entry name" value="Homeodomain-like"/>
    <property type="match status" value="1"/>
</dbReference>
<dbReference type="InterPro" id="IPR018060">
    <property type="entry name" value="HTH_AraC"/>
</dbReference>
<dbReference type="Gene3D" id="1.10.10.60">
    <property type="entry name" value="Homeodomain-like"/>
    <property type="match status" value="1"/>
</dbReference>
<organism evidence="5 6">
    <name type="scientific">Imperialibacter roseus</name>
    <dbReference type="NCBI Taxonomy" id="1324217"/>
    <lineage>
        <taxon>Bacteria</taxon>
        <taxon>Pseudomonadati</taxon>
        <taxon>Bacteroidota</taxon>
        <taxon>Cytophagia</taxon>
        <taxon>Cytophagales</taxon>
        <taxon>Flammeovirgaceae</taxon>
        <taxon>Imperialibacter</taxon>
    </lineage>
</organism>
<keyword evidence="6" id="KW-1185">Reference proteome</keyword>
<keyword evidence="1" id="KW-0805">Transcription regulation</keyword>
<reference evidence="5 6" key="1">
    <citation type="journal article" date="2023" name="Microbiol. Resour. Announc.">
        <title>Complete Genome Sequence of Imperialibacter roseus strain P4T.</title>
        <authorList>
            <person name="Tizabi D.R."/>
            <person name="Bachvaroff T."/>
            <person name="Hill R.T."/>
        </authorList>
    </citation>
    <scope>NUCLEOTIDE SEQUENCE [LARGE SCALE GENOMIC DNA]</scope>
    <source>
        <strain evidence="5 6">P4T</strain>
    </source>
</reference>
<sequence>MIYEYQEFKLNSVLSRYIDCVWTESYTQRPENKGRTYLVVPDNTVELIFTSGTLERKIKDGLGKVEVLGSHLSGLKTIAQDVKVDGEMNLSVRFKPHGLYPFIKPRLQETINQSIPIEDLFGKDILELESQLFETHCLLDRVRHIETYFLKRLLTLNRQADATFDYLINRIVDGRGAHRILDLAEETGVTIKTFERKFLQNLGVSPKQCGQLIRLFHTLKATNKASQVNLTSIAHDNGFYDQMHFIKEMKKFTRLTPGEYLKAPRELQMPIFTRN</sequence>
<dbReference type="SMART" id="SM00342">
    <property type="entry name" value="HTH_ARAC"/>
    <property type="match status" value="1"/>
</dbReference>
<dbReference type="EMBL" id="CP136051">
    <property type="protein sequence ID" value="WOK07452.1"/>
    <property type="molecule type" value="Genomic_DNA"/>
</dbReference>
<evidence type="ECO:0000259" key="4">
    <source>
        <dbReference type="PROSITE" id="PS01124"/>
    </source>
</evidence>
<keyword evidence="3" id="KW-0804">Transcription</keyword>
<evidence type="ECO:0000313" key="5">
    <source>
        <dbReference type="EMBL" id="WOK07452.1"/>
    </source>
</evidence>
<dbReference type="Pfam" id="PF20240">
    <property type="entry name" value="DUF6597"/>
    <property type="match status" value="1"/>
</dbReference>
<dbReference type="Proteomes" id="UP001302349">
    <property type="component" value="Chromosome"/>
</dbReference>
<dbReference type="InterPro" id="IPR009057">
    <property type="entry name" value="Homeodomain-like_sf"/>
</dbReference>
<dbReference type="Pfam" id="PF12833">
    <property type="entry name" value="HTH_18"/>
    <property type="match status" value="1"/>
</dbReference>
<protein>
    <submittedName>
        <fullName evidence="5">Helix-turn-helix domain-containing protein</fullName>
    </submittedName>
</protein>
<dbReference type="PANTHER" id="PTHR46796">
    <property type="entry name" value="HTH-TYPE TRANSCRIPTIONAL ACTIVATOR RHAS-RELATED"/>
    <property type="match status" value="1"/>
</dbReference>
<dbReference type="RefSeq" id="WP_317490130.1">
    <property type="nucleotide sequence ID" value="NZ_CP136051.1"/>
</dbReference>
<name>A0ABZ0ISH4_9BACT</name>
<proteinExistence type="predicted"/>
<evidence type="ECO:0000256" key="1">
    <source>
        <dbReference type="ARBA" id="ARBA00023015"/>
    </source>
</evidence>
<dbReference type="PANTHER" id="PTHR46796:SF13">
    <property type="entry name" value="HTH-TYPE TRANSCRIPTIONAL ACTIVATOR RHAS"/>
    <property type="match status" value="1"/>
</dbReference>
<keyword evidence="2" id="KW-0238">DNA-binding</keyword>